<accession>A0A5B7K585</accession>
<evidence type="ECO:0000313" key="2">
    <source>
        <dbReference type="Proteomes" id="UP000324222"/>
    </source>
</evidence>
<dbReference type="AlphaFoldDB" id="A0A5B7K585"/>
<sequence length="59" mass="6690">MDRIRTRALRDPSDPKARMVQKCFDDCSDRLTVPVKRLMCGIEIVKTVAINLLTSIDPS</sequence>
<gene>
    <name evidence="1" type="ORF">E2C01_097591</name>
</gene>
<comment type="caution">
    <text evidence="1">The sequence shown here is derived from an EMBL/GenBank/DDBJ whole genome shotgun (WGS) entry which is preliminary data.</text>
</comment>
<dbReference type="Proteomes" id="UP000324222">
    <property type="component" value="Unassembled WGS sequence"/>
</dbReference>
<reference evidence="1 2" key="1">
    <citation type="submission" date="2019-05" db="EMBL/GenBank/DDBJ databases">
        <title>Another draft genome of Portunus trituberculatus and its Hox gene families provides insights of decapod evolution.</title>
        <authorList>
            <person name="Jeong J.-H."/>
            <person name="Song I."/>
            <person name="Kim S."/>
            <person name="Choi T."/>
            <person name="Kim D."/>
            <person name="Ryu S."/>
            <person name="Kim W."/>
        </authorList>
    </citation>
    <scope>NUCLEOTIDE SEQUENCE [LARGE SCALE GENOMIC DNA]</scope>
    <source>
        <tissue evidence="1">Muscle</tissue>
    </source>
</reference>
<proteinExistence type="predicted"/>
<organism evidence="1 2">
    <name type="scientific">Portunus trituberculatus</name>
    <name type="common">Swimming crab</name>
    <name type="synonym">Neptunus trituberculatus</name>
    <dbReference type="NCBI Taxonomy" id="210409"/>
    <lineage>
        <taxon>Eukaryota</taxon>
        <taxon>Metazoa</taxon>
        <taxon>Ecdysozoa</taxon>
        <taxon>Arthropoda</taxon>
        <taxon>Crustacea</taxon>
        <taxon>Multicrustacea</taxon>
        <taxon>Malacostraca</taxon>
        <taxon>Eumalacostraca</taxon>
        <taxon>Eucarida</taxon>
        <taxon>Decapoda</taxon>
        <taxon>Pleocyemata</taxon>
        <taxon>Brachyura</taxon>
        <taxon>Eubrachyura</taxon>
        <taxon>Portunoidea</taxon>
        <taxon>Portunidae</taxon>
        <taxon>Portuninae</taxon>
        <taxon>Portunus</taxon>
    </lineage>
</organism>
<name>A0A5B7K585_PORTR</name>
<evidence type="ECO:0000313" key="1">
    <source>
        <dbReference type="EMBL" id="MPD02036.1"/>
    </source>
</evidence>
<dbReference type="EMBL" id="VSRR010129654">
    <property type="protein sequence ID" value="MPD02036.1"/>
    <property type="molecule type" value="Genomic_DNA"/>
</dbReference>
<keyword evidence="2" id="KW-1185">Reference proteome</keyword>
<protein>
    <submittedName>
        <fullName evidence="1">Uncharacterized protein</fullName>
    </submittedName>
</protein>